<protein>
    <recommendedName>
        <fullName evidence="4">Glycosyltransferase RgtA/B/C/D-like domain-containing protein</fullName>
    </recommendedName>
</protein>
<keyword evidence="1" id="KW-0472">Membrane</keyword>
<name>A0A1G2PM26_9BACT</name>
<sequence>MNMTKSKILKVFFLFFAVLFAAGVWYSPFLFKGYYPDAVNDQLVLAKNLQKTGKYSMYNDKGVLLSSDEVALSGEMSTIGNRLTAGLYSKILSYMGQLDINDFMVVSVIINSLTLLVLVFLVYYFFGTKIALIFSFIYTLLPANWRNVYALGNYEFALLFLSLFFLFFLLGKDKRYGYVHFIFSGLFLSFAVLAKEAFLITLPVIFIYIAFKKKYKMLIFTFAPVIIVMSIFYLPNFFRGDNIYKGLILKGHSEQKEEKFDFSLAGHLYPDYYTFRFDRENFLEQYKNVKKGDEGFIKSLMVKKAADNVGADSLDLSERFVVSSYLFVVHVARFFSLEDIGGVFIFLLGLLGFVYLKRHDLFLRNLLAWWIGGSIILFSYAALVGRNHLMDFGFAIGLFVSMGIVYLLEIFSRHFNWGEKNKLWMSVFAVLIFGYGLLTIDHVVWGRAYDSDILRIHTYADITKQKNIKEGEVIATSIRSDESITFNLLTDKSLIIFRPETMEKIISRGKTEEVFDYFGIKHILGYSDDLSEKIAKNSGASIIATSNIKIIRPETSSGKSFLMNLVK</sequence>
<feature type="transmembrane region" description="Helical" evidence="1">
    <location>
        <begin position="367"/>
        <end position="386"/>
    </location>
</feature>
<reference evidence="2 3" key="1">
    <citation type="journal article" date="2016" name="Nat. Commun.">
        <title>Thousands of microbial genomes shed light on interconnected biogeochemical processes in an aquifer system.</title>
        <authorList>
            <person name="Anantharaman K."/>
            <person name="Brown C.T."/>
            <person name="Hug L.A."/>
            <person name="Sharon I."/>
            <person name="Castelle C.J."/>
            <person name="Probst A.J."/>
            <person name="Thomas B.C."/>
            <person name="Singh A."/>
            <person name="Wilkins M.J."/>
            <person name="Karaoz U."/>
            <person name="Brodie E.L."/>
            <person name="Williams K.H."/>
            <person name="Hubbard S.S."/>
            <person name="Banfield J.F."/>
        </authorList>
    </citation>
    <scope>NUCLEOTIDE SEQUENCE [LARGE SCALE GENOMIC DNA]</scope>
</reference>
<dbReference type="AlphaFoldDB" id="A0A1G2PM26"/>
<feature type="transmembrane region" description="Helical" evidence="1">
    <location>
        <begin position="334"/>
        <end position="355"/>
    </location>
</feature>
<feature type="transmembrane region" description="Helical" evidence="1">
    <location>
        <begin position="392"/>
        <end position="411"/>
    </location>
</feature>
<feature type="transmembrane region" description="Helical" evidence="1">
    <location>
        <begin position="423"/>
        <end position="445"/>
    </location>
</feature>
<evidence type="ECO:0000256" key="1">
    <source>
        <dbReference type="SAM" id="Phobius"/>
    </source>
</evidence>
<keyword evidence="1" id="KW-1133">Transmembrane helix</keyword>
<accession>A0A1G2PM26</accession>
<gene>
    <name evidence="2" type="ORF">A2W59_02115</name>
</gene>
<feature type="transmembrane region" description="Helical" evidence="1">
    <location>
        <begin position="182"/>
        <end position="211"/>
    </location>
</feature>
<evidence type="ECO:0008006" key="4">
    <source>
        <dbReference type="Google" id="ProtNLM"/>
    </source>
</evidence>
<keyword evidence="1" id="KW-0812">Transmembrane</keyword>
<feature type="transmembrane region" description="Helical" evidence="1">
    <location>
        <begin position="147"/>
        <end position="170"/>
    </location>
</feature>
<organism evidence="2 3">
    <name type="scientific">Candidatus Terrybacteria bacterium RIFCSPHIGHO2_02_41_19</name>
    <dbReference type="NCBI Taxonomy" id="1802364"/>
    <lineage>
        <taxon>Bacteria</taxon>
        <taxon>Candidatus Terryibacteriota</taxon>
    </lineage>
</organism>
<evidence type="ECO:0000313" key="2">
    <source>
        <dbReference type="EMBL" id="OHA48799.1"/>
    </source>
</evidence>
<evidence type="ECO:0000313" key="3">
    <source>
        <dbReference type="Proteomes" id="UP000178646"/>
    </source>
</evidence>
<feature type="transmembrane region" description="Helical" evidence="1">
    <location>
        <begin position="12"/>
        <end position="31"/>
    </location>
</feature>
<proteinExistence type="predicted"/>
<dbReference type="Proteomes" id="UP000178646">
    <property type="component" value="Unassembled WGS sequence"/>
</dbReference>
<feature type="transmembrane region" description="Helical" evidence="1">
    <location>
        <begin position="218"/>
        <end position="238"/>
    </location>
</feature>
<comment type="caution">
    <text evidence="2">The sequence shown here is derived from an EMBL/GenBank/DDBJ whole genome shotgun (WGS) entry which is preliminary data.</text>
</comment>
<feature type="transmembrane region" description="Helical" evidence="1">
    <location>
        <begin position="103"/>
        <end position="126"/>
    </location>
</feature>
<dbReference type="EMBL" id="MHSU01000040">
    <property type="protein sequence ID" value="OHA48799.1"/>
    <property type="molecule type" value="Genomic_DNA"/>
</dbReference>